<feature type="compositionally biased region" description="Polar residues" evidence="1">
    <location>
        <begin position="1168"/>
        <end position="1177"/>
    </location>
</feature>
<feature type="compositionally biased region" description="Polar residues" evidence="1">
    <location>
        <begin position="925"/>
        <end position="937"/>
    </location>
</feature>
<feature type="compositionally biased region" description="Polar residues" evidence="1">
    <location>
        <begin position="956"/>
        <end position="965"/>
    </location>
</feature>
<accession>A0A336M034</accession>
<reference evidence="2" key="1">
    <citation type="submission" date="2018-04" db="EMBL/GenBank/DDBJ databases">
        <authorList>
            <person name="Go L.Y."/>
            <person name="Mitchell J.A."/>
        </authorList>
    </citation>
    <scope>NUCLEOTIDE SEQUENCE</scope>
    <source>
        <tissue evidence="2">Whole organism</tissue>
    </source>
</reference>
<name>A0A336M034_CULSO</name>
<protein>
    <submittedName>
        <fullName evidence="3">CSON006281 protein</fullName>
    </submittedName>
</protein>
<feature type="compositionally biased region" description="Low complexity" evidence="1">
    <location>
        <begin position="1156"/>
        <end position="1167"/>
    </location>
</feature>
<dbReference type="EMBL" id="UFQS01000236">
    <property type="protein sequence ID" value="SSX01816.1"/>
    <property type="molecule type" value="Genomic_DNA"/>
</dbReference>
<feature type="region of interest" description="Disordered" evidence="1">
    <location>
        <begin position="262"/>
        <end position="321"/>
    </location>
</feature>
<feature type="compositionally biased region" description="Basic and acidic residues" evidence="1">
    <location>
        <begin position="309"/>
        <end position="321"/>
    </location>
</feature>
<feature type="compositionally biased region" description="Low complexity" evidence="1">
    <location>
        <begin position="262"/>
        <end position="286"/>
    </location>
</feature>
<feature type="compositionally biased region" description="Basic and acidic residues" evidence="1">
    <location>
        <begin position="222"/>
        <end position="237"/>
    </location>
</feature>
<feature type="compositionally biased region" description="Basic and acidic residues" evidence="1">
    <location>
        <begin position="1138"/>
        <end position="1155"/>
    </location>
</feature>
<evidence type="ECO:0000313" key="2">
    <source>
        <dbReference type="EMBL" id="SSX01816.1"/>
    </source>
</evidence>
<dbReference type="AlphaFoldDB" id="A0A336M034"/>
<feature type="region of interest" description="Disordered" evidence="1">
    <location>
        <begin position="925"/>
        <end position="967"/>
    </location>
</feature>
<feature type="compositionally biased region" description="Polar residues" evidence="1">
    <location>
        <begin position="633"/>
        <end position="643"/>
    </location>
</feature>
<dbReference type="EMBL" id="UFQT01000236">
    <property type="protein sequence ID" value="SSX22193.1"/>
    <property type="molecule type" value="Genomic_DNA"/>
</dbReference>
<dbReference type="VEuPathDB" id="VectorBase:CSON006281"/>
<sequence length="1214" mass="135431">MFTDYNYSSYQQFYRKQEQHQYQEQRQKAPIAPSLSSSTLQSYTTTTSTNNINNNNFNDDSNNYYYQQQQYNSTYVASQLDIDQSTCDTTNDTTSPGSATNPVTVLVHKTINSVLQNSRKIIFRVCEATNVKRKFKMFNMYSAMNRRNQEAEKQEQEYTGHDRFYQERTSRSSFRKKKRKQLRRARSVAESDDFEISSTTSMGSIKQTASSKRLLFRGRSISSEHDISSPEREHTERSPLVSAKLDSLAKFIFSRSLAQQQQQQQQLNNGAGCSTSAAGHSSSKESSPTRSNIKYHYTALDSGGTSSDRNPRERAARERGESACREWILNTGGRYDIITHLDNIGSRHNKNWFLLNDSTTRTDRLMTLITIPPDSIALEELPSSECPKGALMELLGSLQHPYIYPILDLGFLNTDTHHYACLVMPFNPRGSLKDLIYKTLWSEPYNKKYTKKPGCLPLGQVQRLGRQILEALLFLRERGISTHGHLHSGNVIIQNGVARLTGVENNLLGLSSRVNAILWSSNCTSELENIDIICFGNILYEMCTGTELKGKPPEGHLYLDLERYPQVAEIMSMIFYSVDGRYPKLEEVVMCDIFRNIDLREMRGTCIPSFKYGLSTSTMSLLNAVKKRQSASLGGSYSEGSSPCTPPSTPRKLGNPNGEVSSSDFEHILDEIVVTSTSLDNFKQYDPLYSPLHICDKNYGNVQSDDNSSTIIRVNSMEAEELVSGSAASTVNVQCSVQQTLAPSTAYKNSKSRRMEYSMRGLKLGVSNPSQDSAFGSMTDGELSRASSFKLSSFQSVSSPIDEGVEDITDHLDPDSCFKYIDSCSSSPCRDKSPCAYSCSSRDPSPIQGPASPIGASSGPTIKSSNSVLLEPPKLVINDSSSSKKATIYTLSPIRKCATTEVFSQKYRVSSFEDMSYQTIRYQSKLGPNSSKSNNFRSFDEQQRKPKISPSPSSSQICTKQQKQPLNRVIKSNSSSINYSTSSVTSSPSTSVLSRLINGKEKNILWKNSILSRKNNLIKSTESFFESSFDSKQHPESEHLLNTSREDSGDETIASPRHKINQNNVNINRKPPSPIKDIRQSSLTPDLLPPLTFSSSSSSTTAPRKSRSESRHLFCLAKLKQNPILDSVALEYYMSDNDNKKSSSSKLEESSEHENSSISESSCNTSEGQDSGSISQTDIRKFIDVDAGEIEEERTPLLEGMEMSPIISPTSSEG</sequence>
<feature type="compositionally biased region" description="Basic and acidic residues" evidence="1">
    <location>
        <begin position="18"/>
        <end position="27"/>
    </location>
</feature>
<evidence type="ECO:0000313" key="3">
    <source>
        <dbReference type="EMBL" id="SSX22193.1"/>
    </source>
</evidence>
<evidence type="ECO:0000256" key="1">
    <source>
        <dbReference type="SAM" id="MobiDB-lite"/>
    </source>
</evidence>
<dbReference type="SUPFAM" id="SSF56112">
    <property type="entry name" value="Protein kinase-like (PK-like)"/>
    <property type="match status" value="1"/>
</dbReference>
<dbReference type="Gene3D" id="3.30.200.20">
    <property type="entry name" value="Phosphorylase Kinase, domain 1"/>
    <property type="match status" value="1"/>
</dbReference>
<feature type="region of interest" description="Disordered" evidence="1">
    <location>
        <begin position="1028"/>
        <end position="1107"/>
    </location>
</feature>
<proteinExistence type="predicted"/>
<dbReference type="OMA" id="YSRPNNI"/>
<gene>
    <name evidence="3" type="primary">CSON006281</name>
</gene>
<feature type="region of interest" description="Disordered" evidence="1">
    <location>
        <begin position="222"/>
        <end position="241"/>
    </location>
</feature>
<feature type="compositionally biased region" description="Basic residues" evidence="1">
    <location>
        <begin position="173"/>
        <end position="186"/>
    </location>
</feature>
<dbReference type="InterPro" id="IPR011009">
    <property type="entry name" value="Kinase-like_dom_sf"/>
</dbReference>
<feature type="compositionally biased region" description="Basic and acidic residues" evidence="1">
    <location>
        <begin position="1029"/>
        <end position="1047"/>
    </location>
</feature>
<feature type="compositionally biased region" description="Low complexity" evidence="1">
    <location>
        <begin position="34"/>
        <end position="62"/>
    </location>
</feature>
<dbReference type="Gene3D" id="1.10.510.10">
    <property type="entry name" value="Transferase(Phosphotransferase) domain 1"/>
    <property type="match status" value="1"/>
</dbReference>
<feature type="region of interest" description="Disordered" evidence="1">
    <location>
        <begin position="18"/>
        <end position="62"/>
    </location>
</feature>
<feature type="compositionally biased region" description="Basic and acidic residues" evidence="1">
    <location>
        <begin position="149"/>
        <end position="170"/>
    </location>
</feature>
<feature type="region of interest" description="Disordered" evidence="1">
    <location>
        <begin position="149"/>
        <end position="211"/>
    </location>
</feature>
<feature type="compositionally biased region" description="Low complexity" evidence="1">
    <location>
        <begin position="1081"/>
        <end position="1103"/>
    </location>
</feature>
<feature type="region of interest" description="Disordered" evidence="1">
    <location>
        <begin position="1138"/>
        <end position="1214"/>
    </location>
</feature>
<reference evidence="3" key="2">
    <citation type="submission" date="2018-07" db="EMBL/GenBank/DDBJ databases">
        <authorList>
            <person name="Quirk P.G."/>
            <person name="Krulwich T.A."/>
        </authorList>
    </citation>
    <scope>NUCLEOTIDE SEQUENCE</scope>
</reference>
<feature type="region of interest" description="Disordered" evidence="1">
    <location>
        <begin position="633"/>
        <end position="660"/>
    </location>
</feature>
<organism evidence="3">
    <name type="scientific">Culicoides sonorensis</name>
    <name type="common">Biting midge</name>
    <dbReference type="NCBI Taxonomy" id="179676"/>
    <lineage>
        <taxon>Eukaryota</taxon>
        <taxon>Metazoa</taxon>
        <taxon>Ecdysozoa</taxon>
        <taxon>Arthropoda</taxon>
        <taxon>Hexapoda</taxon>
        <taxon>Insecta</taxon>
        <taxon>Pterygota</taxon>
        <taxon>Neoptera</taxon>
        <taxon>Endopterygota</taxon>
        <taxon>Diptera</taxon>
        <taxon>Nematocera</taxon>
        <taxon>Chironomoidea</taxon>
        <taxon>Ceratopogonidae</taxon>
        <taxon>Ceratopogoninae</taxon>
        <taxon>Culicoides</taxon>
        <taxon>Monoculicoides</taxon>
    </lineage>
</organism>
<feature type="compositionally biased region" description="Polar residues" evidence="1">
    <location>
        <begin position="196"/>
        <end position="211"/>
    </location>
</feature>